<evidence type="ECO:0000313" key="1">
    <source>
        <dbReference type="EMBL" id="QLN01785.1"/>
    </source>
</evidence>
<reference evidence="1 2" key="1">
    <citation type="submission" date="2020-06" db="EMBL/GenBank/DDBJ databases">
        <title>REHAB project genomes.</title>
        <authorList>
            <person name="Shaw L.P."/>
        </authorList>
    </citation>
    <scope>NUCLEOTIDE SEQUENCE [LARGE SCALE GENOMIC DNA]</scope>
    <source>
        <strain evidence="1 2">RHB28-C13</strain>
    </source>
</reference>
<dbReference type="SUPFAM" id="SSF69279">
    <property type="entry name" value="Phage tail proteins"/>
    <property type="match status" value="2"/>
</dbReference>
<evidence type="ECO:0000313" key="2">
    <source>
        <dbReference type="Proteomes" id="UP000510927"/>
    </source>
</evidence>
<proteinExistence type="predicted"/>
<dbReference type="Gene3D" id="2.30.110.50">
    <property type="match status" value="2"/>
</dbReference>
<accession>A0A8E4IP46</accession>
<evidence type="ECO:0008006" key="3">
    <source>
        <dbReference type="Google" id="ProtNLM"/>
    </source>
</evidence>
<dbReference type="RefSeq" id="WP_181202850.1">
    <property type="nucleotide sequence ID" value="NZ_CP055675.1"/>
</dbReference>
<gene>
    <name evidence="1" type="ORF">HVY52_19050</name>
</gene>
<organism evidence="1 2">
    <name type="scientific">Escherichia fergusonii</name>
    <dbReference type="NCBI Taxonomy" id="564"/>
    <lineage>
        <taxon>Bacteria</taxon>
        <taxon>Pseudomonadati</taxon>
        <taxon>Pseudomonadota</taxon>
        <taxon>Gammaproteobacteria</taxon>
        <taxon>Enterobacterales</taxon>
        <taxon>Enterobacteriaceae</taxon>
        <taxon>Escherichia</taxon>
    </lineage>
</organism>
<dbReference type="Pfam" id="PF05954">
    <property type="entry name" value="Phage_GPD"/>
    <property type="match status" value="1"/>
</dbReference>
<sequence length="346" mass="38911">MASTDTVTLISSVFSADVRHVNVKSAINTLPYATVTVNTSSSFHEEDVAGTNLTLSCNQISYGGLVTELQQTAFNQYHLVVRPWLWMLTHQSHNRVFQNLTYQEIIYKIFAENGVSDYTFLFCCKAKKRPFCLQYQESDYQFICRLMAEEKVCWFFRYQPGRHILLLVQDYNALTSVVGSFKLSYSTSSQHELNIIYSVKKSFSVISNPIKKISGKSRCALFRSGSRFTLTHHDNGSLNREWLLTRVTHIFDGQHYYNHFTAVTSATSHESTDLPFQPAIPPQIATVMAVSGEGVTLAFIWDGCPAENTMATLANNCNLPLTAGQKVIVCFIAGDPDKPLILAKIQ</sequence>
<dbReference type="Gene3D" id="3.55.50.10">
    <property type="entry name" value="Baseplate protein-like domains"/>
    <property type="match status" value="1"/>
</dbReference>
<name>A0A8E4IP46_ESCFE</name>
<protein>
    <recommendedName>
        <fullName evidence="3">Phage tail protein</fullName>
    </recommendedName>
</protein>
<dbReference type="AlphaFoldDB" id="A0A8E4IP46"/>
<dbReference type="EMBL" id="CP055675">
    <property type="protein sequence ID" value="QLN01785.1"/>
    <property type="molecule type" value="Genomic_DNA"/>
</dbReference>
<dbReference type="Proteomes" id="UP000510927">
    <property type="component" value="Chromosome"/>
</dbReference>